<dbReference type="AlphaFoldDB" id="A0A540NFC7"/>
<proteinExistence type="predicted"/>
<organism evidence="1 2">
    <name type="scientific">Malus baccata</name>
    <name type="common">Siberian crab apple</name>
    <name type="synonym">Pyrus baccata</name>
    <dbReference type="NCBI Taxonomy" id="106549"/>
    <lineage>
        <taxon>Eukaryota</taxon>
        <taxon>Viridiplantae</taxon>
        <taxon>Streptophyta</taxon>
        <taxon>Embryophyta</taxon>
        <taxon>Tracheophyta</taxon>
        <taxon>Spermatophyta</taxon>
        <taxon>Magnoliopsida</taxon>
        <taxon>eudicotyledons</taxon>
        <taxon>Gunneridae</taxon>
        <taxon>Pentapetalae</taxon>
        <taxon>rosids</taxon>
        <taxon>fabids</taxon>
        <taxon>Rosales</taxon>
        <taxon>Rosaceae</taxon>
        <taxon>Amygdaloideae</taxon>
        <taxon>Maleae</taxon>
        <taxon>Malus</taxon>
    </lineage>
</organism>
<protein>
    <submittedName>
        <fullName evidence="1">Uncharacterized protein</fullName>
    </submittedName>
</protein>
<accession>A0A540NFC7</accession>
<gene>
    <name evidence="1" type="ORF">C1H46_004689</name>
</gene>
<evidence type="ECO:0000313" key="1">
    <source>
        <dbReference type="EMBL" id="TQE09732.1"/>
    </source>
</evidence>
<evidence type="ECO:0000313" key="2">
    <source>
        <dbReference type="Proteomes" id="UP000315295"/>
    </source>
</evidence>
<keyword evidence="2" id="KW-1185">Reference proteome</keyword>
<reference evidence="1 2" key="1">
    <citation type="journal article" date="2019" name="G3 (Bethesda)">
        <title>Sequencing of a Wild Apple (Malus baccata) Genome Unravels the Differences Between Cultivated and Wild Apple Species Regarding Disease Resistance and Cold Tolerance.</title>
        <authorList>
            <person name="Chen X."/>
        </authorList>
    </citation>
    <scope>NUCLEOTIDE SEQUENCE [LARGE SCALE GENOMIC DNA]</scope>
    <source>
        <strain evidence="2">cv. Shandingzi</strain>
        <tissue evidence="1">Leaves</tissue>
    </source>
</reference>
<sequence>MATALMSDRAATEASISASLLPKNRRQPVWLWFVAGGSSACVGPVADGVTAGGEDVEGGELVEDEDGGFVAAEDYVGSHGRARPCRCNSSSGNSSRWRWIALALSETEKSGLVGSGSGVVS</sequence>
<comment type="caution">
    <text evidence="1">The sequence shown here is derived from an EMBL/GenBank/DDBJ whole genome shotgun (WGS) entry which is preliminary data.</text>
</comment>
<name>A0A540NFC7_MALBA</name>
<dbReference type="EMBL" id="VIEB01000053">
    <property type="protein sequence ID" value="TQE09732.1"/>
    <property type="molecule type" value="Genomic_DNA"/>
</dbReference>
<dbReference type="Proteomes" id="UP000315295">
    <property type="component" value="Unassembled WGS sequence"/>
</dbReference>